<dbReference type="Gene3D" id="1.10.8.60">
    <property type="match status" value="1"/>
</dbReference>
<dbReference type="SUPFAM" id="SSF48019">
    <property type="entry name" value="post-AAA+ oligomerization domain-like"/>
    <property type="match status" value="1"/>
</dbReference>
<protein>
    <recommendedName>
        <fullName evidence="2">Replication factor C small subunit</fullName>
    </recommendedName>
    <alternativeName>
        <fullName evidence="6">Clamp loader small subunit</fullName>
    </alternativeName>
</protein>
<organism evidence="8 9">
    <name type="scientific">Candidatus Nitrosocaldus cavascurensis</name>
    <dbReference type="NCBI Taxonomy" id="2058097"/>
    <lineage>
        <taxon>Archaea</taxon>
        <taxon>Nitrososphaerota</taxon>
        <taxon>Nitrososphaeria</taxon>
        <taxon>Candidatus Nitrosocaldales</taxon>
        <taxon>Candidatus Nitrosocaldaceae</taxon>
        <taxon>Candidatus Nitrosocaldus</taxon>
    </lineage>
</organism>
<dbReference type="Pfam" id="PF08542">
    <property type="entry name" value="Rep_fac_C"/>
    <property type="match status" value="1"/>
</dbReference>
<evidence type="ECO:0000313" key="9">
    <source>
        <dbReference type="Proteomes" id="UP000236248"/>
    </source>
</evidence>
<gene>
    <name evidence="8" type="primary">rfcS</name>
    <name evidence="8" type="ORF">NCAV_0872</name>
</gene>
<dbReference type="Pfam" id="PF00004">
    <property type="entry name" value="AAA"/>
    <property type="match status" value="1"/>
</dbReference>
<dbReference type="PANTHER" id="PTHR11669:SF20">
    <property type="entry name" value="REPLICATION FACTOR C SUBUNIT 4"/>
    <property type="match status" value="1"/>
</dbReference>
<dbReference type="Pfam" id="PF21960">
    <property type="entry name" value="RCF1-5-like_lid"/>
    <property type="match status" value="1"/>
</dbReference>
<keyword evidence="4" id="KW-0547">Nucleotide-binding</keyword>
<dbReference type="SMART" id="SM00382">
    <property type="entry name" value="AAA"/>
    <property type="match status" value="1"/>
</dbReference>
<dbReference type="RefSeq" id="WP_197706730.1">
    <property type="nucleotide sequence ID" value="NZ_LT981265.1"/>
</dbReference>
<evidence type="ECO:0000256" key="2">
    <source>
        <dbReference type="ARBA" id="ARBA00014164"/>
    </source>
</evidence>
<keyword evidence="9" id="KW-1185">Reference proteome</keyword>
<evidence type="ECO:0000313" key="8">
    <source>
        <dbReference type="EMBL" id="SPC34049.1"/>
    </source>
</evidence>
<dbReference type="GO" id="GO:0003677">
    <property type="term" value="F:DNA binding"/>
    <property type="evidence" value="ECO:0007669"/>
    <property type="project" value="InterPro"/>
</dbReference>
<evidence type="ECO:0000256" key="5">
    <source>
        <dbReference type="ARBA" id="ARBA00022840"/>
    </source>
</evidence>
<evidence type="ECO:0000259" key="7">
    <source>
        <dbReference type="SMART" id="SM00382"/>
    </source>
</evidence>
<dbReference type="InterPro" id="IPR013748">
    <property type="entry name" value="Rep_factorC_C"/>
</dbReference>
<dbReference type="InterPro" id="IPR003593">
    <property type="entry name" value="AAA+_ATPase"/>
</dbReference>
<dbReference type="FunFam" id="3.40.50.300:FF:000952">
    <property type="entry name" value="Replication factor C subunit 2"/>
    <property type="match status" value="1"/>
</dbReference>
<accession>A0A2K5AR24</accession>
<dbReference type="GO" id="GO:0006261">
    <property type="term" value="P:DNA-templated DNA replication"/>
    <property type="evidence" value="ECO:0007669"/>
    <property type="project" value="TreeGrafter"/>
</dbReference>
<dbReference type="KEGG" id="ncv:NCAV_0872"/>
<dbReference type="CDD" id="cd00009">
    <property type="entry name" value="AAA"/>
    <property type="match status" value="1"/>
</dbReference>
<dbReference type="GeneID" id="41594930"/>
<dbReference type="CDD" id="cd18140">
    <property type="entry name" value="HLD_clamp_RFC"/>
    <property type="match status" value="1"/>
</dbReference>
<dbReference type="InterPro" id="IPR047854">
    <property type="entry name" value="RFC_lid"/>
</dbReference>
<name>A0A2K5AR24_9ARCH</name>
<dbReference type="GO" id="GO:0005524">
    <property type="term" value="F:ATP binding"/>
    <property type="evidence" value="ECO:0007669"/>
    <property type="project" value="UniProtKB-KW"/>
</dbReference>
<dbReference type="InterPro" id="IPR003959">
    <property type="entry name" value="ATPase_AAA_core"/>
</dbReference>
<comment type="similarity">
    <text evidence="1">Belongs to the activator 1 small subunits family. RfcS subfamily.</text>
</comment>
<dbReference type="InterPro" id="IPR001270">
    <property type="entry name" value="ClpA/B"/>
</dbReference>
<dbReference type="GO" id="GO:0005663">
    <property type="term" value="C:DNA replication factor C complex"/>
    <property type="evidence" value="ECO:0007669"/>
    <property type="project" value="TreeGrafter"/>
</dbReference>
<proteinExistence type="inferred from homology"/>
<sequence>MNYRVSILFILALEQGMSIEQLMWVEKYRPKRLDDVVNQKEIVEGIKRIIASPAGMPNMLFAGPAGVGKTTVALCIAREVLGEYWRDYTLELNASDERGINMVREKVKMFTRYTSIGSIPFKIVILDEADEMTPEAQTALRRIMEDSASTSRFILICNYISQIIGPIQSRCVIFRFKSLARDDVVNHLANICKLEGVRYEDKALEMIYEFTSGDLRHAINILQAAASHGTVNDASVRSALGISYKARVGEVIRLALEGNFNDARLKMLELTKVHGLSERDFIKFASEEIMKGAIKDAGANTKGAELLRILAEYDYRLVVGAHPDIQLAALLAELARIGKASSGGRAGK</sequence>
<dbReference type="InterPro" id="IPR008921">
    <property type="entry name" value="DNA_pol3_clamp-load_cplx_C"/>
</dbReference>
<dbReference type="Gene3D" id="3.40.50.300">
    <property type="entry name" value="P-loop containing nucleotide triphosphate hydrolases"/>
    <property type="match status" value="1"/>
</dbReference>
<dbReference type="InterPro" id="IPR027417">
    <property type="entry name" value="P-loop_NTPase"/>
</dbReference>
<dbReference type="PANTHER" id="PTHR11669">
    <property type="entry name" value="REPLICATION FACTOR C / DNA POLYMERASE III GAMMA-TAU SUBUNIT"/>
    <property type="match status" value="1"/>
</dbReference>
<dbReference type="SUPFAM" id="SSF52540">
    <property type="entry name" value="P-loop containing nucleoside triphosphate hydrolases"/>
    <property type="match status" value="1"/>
</dbReference>
<dbReference type="EMBL" id="LT981265">
    <property type="protein sequence ID" value="SPC34049.1"/>
    <property type="molecule type" value="Genomic_DNA"/>
</dbReference>
<keyword evidence="5" id="KW-0067">ATP-binding</keyword>
<evidence type="ECO:0000256" key="4">
    <source>
        <dbReference type="ARBA" id="ARBA00022741"/>
    </source>
</evidence>
<dbReference type="GO" id="GO:0006281">
    <property type="term" value="P:DNA repair"/>
    <property type="evidence" value="ECO:0007669"/>
    <property type="project" value="TreeGrafter"/>
</dbReference>
<dbReference type="Proteomes" id="UP000236248">
    <property type="component" value="Chromosome NCAV"/>
</dbReference>
<dbReference type="GO" id="GO:0003689">
    <property type="term" value="F:DNA clamp loader activity"/>
    <property type="evidence" value="ECO:0007669"/>
    <property type="project" value="TreeGrafter"/>
</dbReference>
<evidence type="ECO:0000256" key="6">
    <source>
        <dbReference type="ARBA" id="ARBA00031749"/>
    </source>
</evidence>
<evidence type="ECO:0000256" key="3">
    <source>
        <dbReference type="ARBA" id="ARBA00022705"/>
    </source>
</evidence>
<keyword evidence="3" id="KW-0235">DNA replication</keyword>
<dbReference type="NCBIfam" id="NF001679">
    <property type="entry name" value="PRK00440.1"/>
    <property type="match status" value="1"/>
</dbReference>
<dbReference type="Gene3D" id="1.20.272.10">
    <property type="match status" value="1"/>
</dbReference>
<reference evidence="9" key="1">
    <citation type="submission" date="2018-01" db="EMBL/GenBank/DDBJ databases">
        <authorList>
            <person name="Kerou L M."/>
        </authorList>
    </citation>
    <scope>NUCLEOTIDE SEQUENCE [LARGE SCALE GENOMIC DNA]</scope>
    <source>
        <strain evidence="9">SCU2</strain>
    </source>
</reference>
<dbReference type="PRINTS" id="PR00300">
    <property type="entry name" value="CLPPROTEASEA"/>
</dbReference>
<feature type="domain" description="AAA+ ATPase" evidence="7">
    <location>
        <begin position="55"/>
        <end position="179"/>
    </location>
</feature>
<dbReference type="GO" id="GO:0016887">
    <property type="term" value="F:ATP hydrolysis activity"/>
    <property type="evidence" value="ECO:0007669"/>
    <property type="project" value="InterPro"/>
</dbReference>
<dbReference type="AlphaFoldDB" id="A0A2K5AR24"/>
<dbReference type="InterPro" id="IPR050238">
    <property type="entry name" value="DNA_Rep/Repair_Clamp_Loader"/>
</dbReference>
<evidence type="ECO:0000256" key="1">
    <source>
        <dbReference type="ARBA" id="ARBA00009668"/>
    </source>
</evidence>